<evidence type="ECO:0000256" key="1">
    <source>
        <dbReference type="ARBA" id="ARBA00022574"/>
    </source>
</evidence>
<feature type="compositionally biased region" description="Low complexity" evidence="5">
    <location>
        <begin position="162"/>
        <end position="171"/>
    </location>
</feature>
<dbReference type="InterPro" id="IPR001680">
    <property type="entry name" value="WD40_rpt"/>
</dbReference>
<dbReference type="Gene3D" id="2.130.10.10">
    <property type="entry name" value="YVTN repeat-like/Quinoprotein amine dehydrogenase"/>
    <property type="match status" value="3"/>
</dbReference>
<dbReference type="Proteomes" id="UP000221165">
    <property type="component" value="Unassembled WGS sequence"/>
</dbReference>
<dbReference type="PRINTS" id="PR00320">
    <property type="entry name" value="GPROTEINBRPT"/>
</dbReference>
<feature type="compositionally biased region" description="Basic and acidic residues" evidence="5">
    <location>
        <begin position="342"/>
        <end position="351"/>
    </location>
</feature>
<dbReference type="SMART" id="SM00500">
    <property type="entry name" value="SFM"/>
    <property type="match status" value="1"/>
</dbReference>
<feature type="compositionally biased region" description="Low complexity" evidence="5">
    <location>
        <begin position="230"/>
        <end position="239"/>
    </location>
</feature>
<dbReference type="InterPro" id="IPR014906">
    <property type="entry name" value="PRP4-like"/>
</dbReference>
<feature type="coiled-coil region" evidence="4">
    <location>
        <begin position="58"/>
        <end position="85"/>
    </location>
</feature>
<keyword evidence="2" id="KW-0677">Repeat</keyword>
<evidence type="ECO:0000256" key="3">
    <source>
        <dbReference type="PROSITE-ProRule" id="PRU00221"/>
    </source>
</evidence>
<dbReference type="RefSeq" id="XP_067925232.1">
    <property type="nucleotide sequence ID" value="XM_068062797.1"/>
</dbReference>
<feature type="region of interest" description="Disordered" evidence="5">
    <location>
        <begin position="1"/>
        <end position="32"/>
    </location>
</feature>
<feature type="region of interest" description="Disordered" evidence="5">
    <location>
        <begin position="156"/>
        <end position="189"/>
    </location>
</feature>
<dbReference type="VEuPathDB" id="ToxoDB:CSUI_002597"/>
<gene>
    <name evidence="7" type="ORF">CSUI_002597</name>
</gene>
<feature type="repeat" description="WD" evidence="3">
    <location>
        <begin position="727"/>
        <end position="759"/>
    </location>
</feature>
<sequence>MPPQNQLSSDGGGRNSSSGMSGDNSQKKTHIYFGPVSGAAPTGVAAVSEFTGEIDARSIEIESTIKKHQEILNRLEIEKKASNLRAAVPTDDRIVRKVLRAVGHPICLFGEGPFDRRQRLKLLIAQDENILLSGDVQKLLLSLPAKKSISAVANKLPPLLPTPGSSSSSSLQKKETEEDEDLPHNELFYTEGPDDLVKARRLIFEDSVRRSEKRLQLEQKLKRELTKITSSSSSSSSSSGNMSRGGGLVKQQGGLIQLSSSSSSLPPPNSLLRAFYHFGFYVQNHMHLTASQVGSDRPLTCCRFSPGSSRFFSSSYSSRGVYTGEEKSSLLSNLVRVKKERLDDGEDHKEDVDGDDEEDENRKRQRTSSTGEREDETSSSSSLNGFEKRNIKDPRKQEEMDDEEERLWSSWDSHPKYVATSSWSEEVKLWSVKTGDLIYELKGHKERVHGLAWREVDETLLADPICGGSGGEPFLLASGGADACICLWDVNKLKEVLSEKEECSSSASSISSSSSLMRNKSSTMMVGKLEGHEDRVNRLAFHPLGRFLASTSHDETWRLWDIETQQELLLQEGHAAAVYGLSIHPDGSLIVTTDLSGVVRVSDLRTGRTVMPLIGHVRQVTSASFHPLFGNLVATASDDHSVKLWDLRKPGKHIMSSAEGMSTPANKTAGGSLKVKNSNVVTSVLAHNKMITEVLFEPIYGRCMYTSSFDGLIKIWSVNDFACIKTLPGHEGRVMSIDVMKGGETIASVGFDRTWKLWNCAPATFHLSKTSSSSHFLAIKKEEGGLCSS</sequence>
<dbReference type="InterPro" id="IPR019775">
    <property type="entry name" value="WD40_repeat_CS"/>
</dbReference>
<dbReference type="CDD" id="cd00200">
    <property type="entry name" value="WD40"/>
    <property type="match status" value="1"/>
</dbReference>
<dbReference type="SUPFAM" id="SSF158230">
    <property type="entry name" value="PRP4-like"/>
    <property type="match status" value="1"/>
</dbReference>
<dbReference type="Gene3D" id="4.10.280.110">
    <property type="entry name" value="Pre-mRNA processing factor 4 domain"/>
    <property type="match status" value="1"/>
</dbReference>
<evidence type="ECO:0000313" key="8">
    <source>
        <dbReference type="Proteomes" id="UP000221165"/>
    </source>
</evidence>
<accession>A0A2C6L446</accession>
<dbReference type="OrthoDB" id="540662at2759"/>
<dbReference type="InterPro" id="IPR036322">
    <property type="entry name" value="WD40_repeat_dom_sf"/>
</dbReference>
<organism evidence="7 8">
    <name type="scientific">Cystoisospora suis</name>
    <dbReference type="NCBI Taxonomy" id="483139"/>
    <lineage>
        <taxon>Eukaryota</taxon>
        <taxon>Sar</taxon>
        <taxon>Alveolata</taxon>
        <taxon>Apicomplexa</taxon>
        <taxon>Conoidasida</taxon>
        <taxon>Coccidia</taxon>
        <taxon>Eucoccidiorida</taxon>
        <taxon>Eimeriorina</taxon>
        <taxon>Sarcocystidae</taxon>
        <taxon>Cystoisospora</taxon>
    </lineage>
</organism>
<dbReference type="PROSITE" id="PS50082">
    <property type="entry name" value="WD_REPEATS_2"/>
    <property type="match status" value="5"/>
</dbReference>
<evidence type="ECO:0000256" key="5">
    <source>
        <dbReference type="SAM" id="MobiDB-lite"/>
    </source>
</evidence>
<evidence type="ECO:0000313" key="7">
    <source>
        <dbReference type="EMBL" id="PHJ23557.1"/>
    </source>
</evidence>
<dbReference type="PANTHER" id="PTHR19846">
    <property type="entry name" value="WD40 REPEAT PROTEIN"/>
    <property type="match status" value="1"/>
</dbReference>
<dbReference type="AlphaFoldDB" id="A0A2C6L446"/>
<dbReference type="EMBL" id="MIGC01001080">
    <property type="protein sequence ID" value="PHJ23557.1"/>
    <property type="molecule type" value="Genomic_DNA"/>
</dbReference>
<dbReference type="InterPro" id="IPR015943">
    <property type="entry name" value="WD40/YVTN_repeat-like_dom_sf"/>
</dbReference>
<dbReference type="InterPro" id="IPR036285">
    <property type="entry name" value="PRP4-like_sf"/>
</dbReference>
<dbReference type="GO" id="GO:0046540">
    <property type="term" value="C:U4/U6 x U5 tri-snRNP complex"/>
    <property type="evidence" value="ECO:0007669"/>
    <property type="project" value="TreeGrafter"/>
</dbReference>
<dbReference type="GeneID" id="94426008"/>
<keyword evidence="1 3" id="KW-0853">WD repeat</keyword>
<feature type="domain" description="Pre-mRNA processing factor 4 (PRP4)-like" evidence="6">
    <location>
        <begin position="90"/>
        <end position="138"/>
    </location>
</feature>
<evidence type="ECO:0000256" key="4">
    <source>
        <dbReference type="SAM" id="Coils"/>
    </source>
</evidence>
<protein>
    <submittedName>
        <fullName evidence="7">Wd g-beta repeat-containing protein</fullName>
    </submittedName>
</protein>
<feature type="compositionally biased region" description="Basic and acidic residues" evidence="5">
    <location>
        <begin position="386"/>
        <end position="398"/>
    </location>
</feature>
<dbReference type="GO" id="GO:0000398">
    <property type="term" value="P:mRNA splicing, via spliceosome"/>
    <property type="evidence" value="ECO:0007669"/>
    <property type="project" value="TreeGrafter"/>
</dbReference>
<keyword evidence="8" id="KW-1185">Reference proteome</keyword>
<dbReference type="GO" id="GO:0017070">
    <property type="term" value="F:U6 snRNA binding"/>
    <property type="evidence" value="ECO:0007669"/>
    <property type="project" value="TreeGrafter"/>
</dbReference>
<dbReference type="SMART" id="SM00320">
    <property type="entry name" value="WD40"/>
    <property type="match status" value="7"/>
</dbReference>
<feature type="repeat" description="WD" evidence="3">
    <location>
        <begin position="571"/>
        <end position="612"/>
    </location>
</feature>
<feature type="repeat" description="WD" evidence="3">
    <location>
        <begin position="613"/>
        <end position="648"/>
    </location>
</feature>
<dbReference type="PROSITE" id="PS50294">
    <property type="entry name" value="WD_REPEATS_REGION"/>
    <property type="match status" value="3"/>
</dbReference>
<dbReference type="SUPFAM" id="SSF50978">
    <property type="entry name" value="WD40 repeat-like"/>
    <property type="match status" value="1"/>
</dbReference>
<feature type="repeat" description="WD" evidence="3">
    <location>
        <begin position="684"/>
        <end position="726"/>
    </location>
</feature>
<dbReference type="GO" id="GO:0030621">
    <property type="term" value="F:U4 snRNA binding"/>
    <property type="evidence" value="ECO:0007669"/>
    <property type="project" value="TreeGrafter"/>
</dbReference>
<dbReference type="Pfam" id="PF08799">
    <property type="entry name" value="PRP4"/>
    <property type="match status" value="1"/>
</dbReference>
<evidence type="ECO:0000256" key="2">
    <source>
        <dbReference type="ARBA" id="ARBA00022737"/>
    </source>
</evidence>
<dbReference type="PROSITE" id="PS00678">
    <property type="entry name" value="WD_REPEATS_1"/>
    <property type="match status" value="2"/>
</dbReference>
<feature type="compositionally biased region" description="Low complexity" evidence="5">
    <location>
        <begin position="15"/>
        <end position="24"/>
    </location>
</feature>
<reference evidence="7 8" key="1">
    <citation type="journal article" date="2017" name="Int. J. Parasitol.">
        <title>The genome of the protozoan parasite Cystoisospora suis and a reverse vaccinology approach to identify vaccine candidates.</title>
        <authorList>
            <person name="Palmieri N."/>
            <person name="Shrestha A."/>
            <person name="Ruttkowski B."/>
            <person name="Beck T."/>
            <person name="Vogl C."/>
            <person name="Tomley F."/>
            <person name="Blake D.P."/>
            <person name="Joachim A."/>
        </authorList>
    </citation>
    <scope>NUCLEOTIDE SEQUENCE [LARGE SCALE GENOMIC DNA]</scope>
    <source>
        <strain evidence="7 8">Wien I</strain>
    </source>
</reference>
<evidence type="ECO:0000259" key="6">
    <source>
        <dbReference type="SMART" id="SM00500"/>
    </source>
</evidence>
<dbReference type="Pfam" id="PF00400">
    <property type="entry name" value="WD40"/>
    <property type="match status" value="5"/>
</dbReference>
<comment type="caution">
    <text evidence="7">The sequence shown here is derived from an EMBL/GenBank/DDBJ whole genome shotgun (WGS) entry which is preliminary data.</text>
</comment>
<keyword evidence="4" id="KW-0175">Coiled coil</keyword>
<feature type="region of interest" description="Disordered" evidence="5">
    <location>
        <begin position="342"/>
        <end position="407"/>
    </location>
</feature>
<dbReference type="PANTHER" id="PTHR19846:SF0">
    <property type="entry name" value="PRE-MRNA PROCESSING FACTOR 4"/>
    <property type="match status" value="1"/>
</dbReference>
<feature type="repeat" description="WD" evidence="3">
    <location>
        <begin position="529"/>
        <end position="570"/>
    </location>
</feature>
<dbReference type="InterPro" id="IPR020472">
    <property type="entry name" value="WD40_PAC1"/>
</dbReference>
<name>A0A2C6L446_9APIC</name>
<proteinExistence type="predicted"/>
<feature type="region of interest" description="Disordered" evidence="5">
    <location>
        <begin position="226"/>
        <end position="249"/>
    </location>
</feature>